<dbReference type="AlphaFoldDB" id="A0AAN1XSA1"/>
<evidence type="ECO:0000313" key="9">
    <source>
        <dbReference type="EMBL" id="BDE04921.1"/>
    </source>
</evidence>
<keyword evidence="7" id="KW-0472">Membrane</keyword>
<dbReference type="KEGG" id="vab:WPS_01970"/>
<keyword evidence="5" id="KW-1133">Transmembrane helix</keyword>
<evidence type="ECO:0000256" key="7">
    <source>
        <dbReference type="ARBA" id="ARBA00023136"/>
    </source>
</evidence>
<feature type="compositionally biased region" description="Basic and acidic residues" evidence="8">
    <location>
        <begin position="53"/>
        <end position="65"/>
    </location>
</feature>
<reference evidence="9 10" key="1">
    <citation type="journal article" date="2022" name="ISME Commun">
        <title>Vulcanimicrobium alpinus gen. nov. sp. nov., the first cultivated representative of the candidate phylum 'Eremiobacterota', is a metabolically versatile aerobic anoxygenic phototroph.</title>
        <authorList>
            <person name="Yabe S."/>
            <person name="Muto K."/>
            <person name="Abe K."/>
            <person name="Yokota A."/>
            <person name="Staudigel H."/>
            <person name="Tebo B.M."/>
        </authorList>
    </citation>
    <scope>NUCLEOTIDE SEQUENCE [LARGE SCALE GENOMIC DNA]</scope>
    <source>
        <strain evidence="9 10">WC8-2</strain>
    </source>
</reference>
<evidence type="ECO:0000256" key="1">
    <source>
        <dbReference type="ARBA" id="ARBA00004167"/>
    </source>
</evidence>
<evidence type="ECO:0000256" key="8">
    <source>
        <dbReference type="SAM" id="MobiDB-lite"/>
    </source>
</evidence>
<dbReference type="Proteomes" id="UP001317532">
    <property type="component" value="Chromosome"/>
</dbReference>
<evidence type="ECO:0000313" key="10">
    <source>
        <dbReference type="Proteomes" id="UP001317532"/>
    </source>
</evidence>
<sequence length="99" mass="10141">MLGTTEIMLIAGAAILLFGVDKLPKLARSAGQAKKEFLVGQAEADLAAERARDEARRRVEGEVHAAEAATSVNGVGQPTVVPDPQTGAPGPTSVAPPRA</sequence>
<evidence type="ECO:0008006" key="11">
    <source>
        <dbReference type="Google" id="ProtNLM"/>
    </source>
</evidence>
<dbReference type="RefSeq" id="WP_317996001.1">
    <property type="nucleotide sequence ID" value="NZ_AP025523.1"/>
</dbReference>
<proteinExistence type="predicted"/>
<organism evidence="9 10">
    <name type="scientific">Vulcanimicrobium alpinum</name>
    <dbReference type="NCBI Taxonomy" id="3016050"/>
    <lineage>
        <taxon>Bacteria</taxon>
        <taxon>Bacillati</taxon>
        <taxon>Vulcanimicrobiota</taxon>
        <taxon>Vulcanimicrobiia</taxon>
        <taxon>Vulcanimicrobiales</taxon>
        <taxon>Vulcanimicrobiaceae</taxon>
        <taxon>Vulcanimicrobium</taxon>
    </lineage>
</organism>
<keyword evidence="2" id="KW-0813">Transport</keyword>
<dbReference type="Pfam" id="PF02416">
    <property type="entry name" value="TatA_B_E"/>
    <property type="match status" value="1"/>
</dbReference>
<feature type="region of interest" description="Disordered" evidence="8">
    <location>
        <begin position="53"/>
        <end position="99"/>
    </location>
</feature>
<evidence type="ECO:0000256" key="2">
    <source>
        <dbReference type="ARBA" id="ARBA00022448"/>
    </source>
</evidence>
<keyword evidence="6" id="KW-0811">Translocation</keyword>
<dbReference type="GO" id="GO:0016020">
    <property type="term" value="C:membrane"/>
    <property type="evidence" value="ECO:0007669"/>
    <property type="project" value="UniProtKB-ARBA"/>
</dbReference>
<evidence type="ECO:0000256" key="5">
    <source>
        <dbReference type="ARBA" id="ARBA00022989"/>
    </source>
</evidence>
<dbReference type="GO" id="GO:0015031">
    <property type="term" value="P:protein transport"/>
    <property type="evidence" value="ECO:0007669"/>
    <property type="project" value="UniProtKB-KW"/>
</dbReference>
<keyword evidence="4" id="KW-0653">Protein transport</keyword>
<accession>A0AAN1XSA1</accession>
<keyword evidence="3" id="KW-0812">Transmembrane</keyword>
<dbReference type="PANTHER" id="PTHR42982:SF1">
    <property type="entry name" value="SEC-INDEPENDENT PROTEIN TRANSLOCASE PROTEIN TATA"/>
    <property type="match status" value="1"/>
</dbReference>
<comment type="subcellular location">
    <subcellularLocation>
        <location evidence="1">Membrane</location>
        <topology evidence="1">Single-pass membrane protein</topology>
    </subcellularLocation>
</comment>
<dbReference type="InterPro" id="IPR003369">
    <property type="entry name" value="TatA/B/E"/>
</dbReference>
<keyword evidence="10" id="KW-1185">Reference proteome</keyword>
<evidence type="ECO:0000256" key="6">
    <source>
        <dbReference type="ARBA" id="ARBA00023010"/>
    </source>
</evidence>
<protein>
    <recommendedName>
        <fullName evidence="11">Sec-independent protein translocase protein TatA</fullName>
    </recommendedName>
</protein>
<evidence type="ECO:0000256" key="3">
    <source>
        <dbReference type="ARBA" id="ARBA00022692"/>
    </source>
</evidence>
<dbReference type="EMBL" id="AP025523">
    <property type="protein sequence ID" value="BDE04921.1"/>
    <property type="molecule type" value="Genomic_DNA"/>
</dbReference>
<dbReference type="Gene3D" id="1.20.5.3310">
    <property type="match status" value="1"/>
</dbReference>
<evidence type="ECO:0000256" key="4">
    <source>
        <dbReference type="ARBA" id="ARBA00022927"/>
    </source>
</evidence>
<gene>
    <name evidence="9" type="ORF">WPS_01970</name>
</gene>
<dbReference type="PANTHER" id="PTHR42982">
    <property type="entry name" value="SEC-INDEPENDENT PROTEIN TRANSLOCASE PROTEIN TATA"/>
    <property type="match status" value="1"/>
</dbReference>
<name>A0AAN1XSA1_UNVUL</name>